<dbReference type="EMBL" id="LTDM01000004">
    <property type="protein sequence ID" value="OLS03617.1"/>
    <property type="molecule type" value="Genomic_DNA"/>
</dbReference>
<feature type="domain" description="GHMP kinase N-terminal" evidence="7">
    <location>
        <begin position="93"/>
        <end position="179"/>
    </location>
</feature>
<keyword evidence="3 9" id="KW-0808">Transferase</keyword>
<dbReference type="Pfam" id="PF00288">
    <property type="entry name" value="GHMP_kinases_N"/>
    <property type="match status" value="1"/>
</dbReference>
<dbReference type="Gene3D" id="3.30.230.10">
    <property type="match status" value="1"/>
</dbReference>
<reference evidence="9 10" key="1">
    <citation type="submission" date="2016-02" db="EMBL/GenBank/DDBJ databases">
        <title>Genome sequence of Tissierella creatinophila DSM 6911.</title>
        <authorList>
            <person name="Poehlein A."/>
            <person name="Daniel R."/>
        </authorList>
    </citation>
    <scope>NUCLEOTIDE SEQUENCE [LARGE SCALE GENOMIC DNA]</scope>
    <source>
        <strain evidence="9 10">DSM 6911</strain>
    </source>
</reference>
<dbReference type="InterPro" id="IPR014721">
    <property type="entry name" value="Ribsml_uS5_D2-typ_fold_subgr"/>
</dbReference>
<evidence type="ECO:0000256" key="4">
    <source>
        <dbReference type="ARBA" id="ARBA00022741"/>
    </source>
</evidence>
<dbReference type="InterPro" id="IPR006204">
    <property type="entry name" value="GHMP_kinase_N_dom"/>
</dbReference>
<evidence type="ECO:0000259" key="8">
    <source>
        <dbReference type="Pfam" id="PF08544"/>
    </source>
</evidence>
<keyword evidence="5 9" id="KW-0418">Kinase</keyword>
<dbReference type="InterPro" id="IPR005917">
    <property type="entry name" value="Pmev_kinase_bact"/>
</dbReference>
<evidence type="ECO:0000256" key="6">
    <source>
        <dbReference type="ARBA" id="ARBA00022840"/>
    </source>
</evidence>
<feature type="domain" description="GHMP kinase C-terminal" evidence="8">
    <location>
        <begin position="267"/>
        <end position="352"/>
    </location>
</feature>
<comment type="caution">
    <text evidence="9">The sequence shown here is derived from an EMBL/GenBank/DDBJ whole genome shotgun (WGS) entry which is preliminary data.</text>
</comment>
<evidence type="ECO:0000313" key="9">
    <source>
        <dbReference type="EMBL" id="OLS03617.1"/>
    </source>
</evidence>
<organism evidence="9 10">
    <name type="scientific">Tissierella creatinophila DSM 6911</name>
    <dbReference type="NCBI Taxonomy" id="1123403"/>
    <lineage>
        <taxon>Bacteria</taxon>
        <taxon>Bacillati</taxon>
        <taxon>Bacillota</taxon>
        <taxon>Tissierellia</taxon>
        <taxon>Tissierellales</taxon>
        <taxon>Tissierellaceae</taxon>
        <taxon>Tissierella</taxon>
    </lineage>
</organism>
<dbReference type="Pfam" id="PF08544">
    <property type="entry name" value="GHMP_kinases_C"/>
    <property type="match status" value="1"/>
</dbReference>
<sequence length="370" mass="41399">MLKSSKGEDNMISSTSPGKLYIAGEYAVVEKGYPAIIVGVDGFITVSLEETKDMGSIKAYDNTPISFKRKDERLILDYRDNRLFYLINSINIVEILVKEMGKELKFYNLKVESELEDLEGKKYGLGSSAAVTISTIKVLCKFYGIETTKEKLFKLASLVHLKVNSNGSCGDIAASVYGGWISFKTFDKNWVLEKRANLTIKQLLDKKWPFLEIKRLTPPEDLNLLIGWTGRPSSTTILVDRVNKSRQDNSQFYKSFLEKSKACVENIIKAFEKGDLLGIQNGIMINRNLLVNMGQELGIQIETLGLSRLCDIALKFNGAAKSSGAGGGDCGIAIFNDKSNLEKLIYEWKKEGITHLPLKVYIEEELKSDQ</sequence>
<dbReference type="GO" id="GO:0005524">
    <property type="term" value="F:ATP binding"/>
    <property type="evidence" value="ECO:0007669"/>
    <property type="project" value="UniProtKB-KW"/>
</dbReference>
<dbReference type="PRINTS" id="PR00959">
    <property type="entry name" value="MEVGALKINASE"/>
</dbReference>
<evidence type="ECO:0000256" key="1">
    <source>
        <dbReference type="ARBA" id="ARBA00005017"/>
    </source>
</evidence>
<dbReference type="SUPFAM" id="SSF54211">
    <property type="entry name" value="Ribosomal protein S5 domain 2-like"/>
    <property type="match status" value="1"/>
</dbReference>
<dbReference type="InterPro" id="IPR035102">
    <property type="entry name" value="Phosphomevalonate_kinase"/>
</dbReference>
<dbReference type="UniPathway" id="UPA00057">
    <property type="reaction ID" value="UER00099"/>
</dbReference>
<evidence type="ECO:0000313" key="10">
    <source>
        <dbReference type="Proteomes" id="UP000186112"/>
    </source>
</evidence>
<evidence type="ECO:0000256" key="5">
    <source>
        <dbReference type="ARBA" id="ARBA00022777"/>
    </source>
</evidence>
<name>A0A1U7M8J3_TISCR</name>
<accession>A0A1U7M8J3</accession>
<dbReference type="Proteomes" id="UP000186112">
    <property type="component" value="Unassembled WGS sequence"/>
</dbReference>
<keyword evidence="10" id="KW-1185">Reference proteome</keyword>
<dbReference type="EC" id="2.7.4.2" evidence="2"/>
<keyword evidence="4" id="KW-0547">Nucleotide-binding</keyword>
<comment type="pathway">
    <text evidence="1">Isoprenoid biosynthesis; isopentenyl diphosphate biosynthesis via mevalonate pathway; isopentenyl diphosphate from (R)-mevalonate: step 2/3.</text>
</comment>
<dbReference type="InterPro" id="IPR020568">
    <property type="entry name" value="Ribosomal_Su5_D2-typ_SF"/>
</dbReference>
<evidence type="ECO:0000256" key="2">
    <source>
        <dbReference type="ARBA" id="ARBA00012958"/>
    </source>
</evidence>
<evidence type="ECO:0000256" key="3">
    <source>
        <dbReference type="ARBA" id="ARBA00022679"/>
    </source>
</evidence>
<dbReference type="GO" id="GO:0004631">
    <property type="term" value="F:phosphomevalonate kinase activity"/>
    <property type="evidence" value="ECO:0007669"/>
    <property type="project" value="UniProtKB-EC"/>
</dbReference>
<dbReference type="Gene3D" id="3.30.70.890">
    <property type="entry name" value="GHMP kinase, C-terminal domain"/>
    <property type="match status" value="1"/>
</dbReference>
<dbReference type="InterPro" id="IPR013750">
    <property type="entry name" value="GHMP_kinase_C_dom"/>
</dbReference>
<dbReference type="InterPro" id="IPR036554">
    <property type="entry name" value="GHMP_kinase_C_sf"/>
</dbReference>
<protein>
    <recommendedName>
        <fullName evidence="2">phosphomevalonate kinase</fullName>
        <ecNumber evidence="2">2.7.4.2</ecNumber>
    </recommendedName>
</protein>
<gene>
    <name evidence="9" type="primary">thrB_2</name>
    <name evidence="9" type="ORF">TICRE_03110</name>
</gene>
<dbReference type="NCBIfam" id="TIGR01220">
    <property type="entry name" value="Pmev_kin_Gr_pos"/>
    <property type="match status" value="1"/>
</dbReference>
<dbReference type="PANTHER" id="PTHR31814:SF2">
    <property type="entry name" value="PHOSPHOMEVALONATE KINASE"/>
    <property type="match status" value="1"/>
</dbReference>
<dbReference type="AlphaFoldDB" id="A0A1U7M8J3"/>
<dbReference type="SUPFAM" id="SSF55060">
    <property type="entry name" value="GHMP Kinase, C-terminal domain"/>
    <property type="match status" value="1"/>
</dbReference>
<keyword evidence="6" id="KW-0067">ATP-binding</keyword>
<proteinExistence type="predicted"/>
<evidence type="ECO:0000259" key="7">
    <source>
        <dbReference type="Pfam" id="PF00288"/>
    </source>
</evidence>
<dbReference type="GO" id="GO:0019287">
    <property type="term" value="P:isopentenyl diphosphate biosynthetic process, mevalonate pathway"/>
    <property type="evidence" value="ECO:0007669"/>
    <property type="project" value="UniProtKB-UniPathway"/>
</dbReference>
<dbReference type="PANTHER" id="PTHR31814">
    <property type="match status" value="1"/>
</dbReference>